<feature type="transmembrane region" description="Helical" evidence="1">
    <location>
        <begin position="117"/>
        <end position="135"/>
    </location>
</feature>
<feature type="transmembrane region" description="Helical" evidence="1">
    <location>
        <begin position="171"/>
        <end position="191"/>
    </location>
</feature>
<gene>
    <name evidence="2" type="ORF">THS5294_00615</name>
</gene>
<dbReference type="AlphaFoldDB" id="A0A0P1EWA2"/>
<keyword evidence="1" id="KW-0472">Membrane</keyword>
<evidence type="ECO:0000313" key="2">
    <source>
        <dbReference type="EMBL" id="CUH59331.1"/>
    </source>
</evidence>
<feature type="transmembrane region" description="Helical" evidence="1">
    <location>
        <begin position="41"/>
        <end position="58"/>
    </location>
</feature>
<feature type="transmembrane region" description="Helical" evidence="1">
    <location>
        <begin position="6"/>
        <end position="29"/>
    </location>
</feature>
<proteinExistence type="predicted"/>
<organism evidence="2 3">
    <name type="scientific">Thalassobacter stenotrophicus</name>
    <dbReference type="NCBI Taxonomy" id="266809"/>
    <lineage>
        <taxon>Bacteria</taxon>
        <taxon>Pseudomonadati</taxon>
        <taxon>Pseudomonadota</taxon>
        <taxon>Alphaproteobacteria</taxon>
        <taxon>Rhodobacterales</taxon>
        <taxon>Roseobacteraceae</taxon>
        <taxon>Thalassobacter</taxon>
    </lineage>
</organism>
<evidence type="ECO:0000256" key="1">
    <source>
        <dbReference type="SAM" id="Phobius"/>
    </source>
</evidence>
<protein>
    <submittedName>
        <fullName evidence="2">Uncharacterized protein</fullName>
    </submittedName>
</protein>
<dbReference type="RefSeq" id="WP_038008609.1">
    <property type="nucleotide sequence ID" value="NZ_CYRX01000009.1"/>
</dbReference>
<reference evidence="2 3" key="1">
    <citation type="submission" date="2015-09" db="EMBL/GenBank/DDBJ databases">
        <authorList>
            <consortium name="Swine Surveillance"/>
        </authorList>
    </citation>
    <scope>NUCLEOTIDE SEQUENCE [LARGE SCALE GENOMIC DNA]</scope>
    <source>
        <strain evidence="2 3">CECT 5294</strain>
    </source>
</reference>
<keyword evidence="1" id="KW-1133">Transmembrane helix</keyword>
<sequence>MAVGALPAPVLCGLIAGLLSLYGYIPYIYDTLRGRCRPQRSSWLIWSVPSCVFFYTHVTEGAGASLFFAAVQCVCTVIVFLTSLRWGMGSFLRAPDVCAIGVACIGLALWYWTHDPLIALGLSILVGMSGGVMTVIKAYKRPHTESFGPWVIAAIASTLSLVAVGEMNWVLLAYPAYLWTLRVIIVGAMVLSPYRSPPEVTWGGEFVHAPEGHLRHPAA</sequence>
<dbReference type="EMBL" id="CYRX01000009">
    <property type="protein sequence ID" value="CUH59331.1"/>
    <property type="molecule type" value="Genomic_DNA"/>
</dbReference>
<evidence type="ECO:0000313" key="3">
    <source>
        <dbReference type="Proteomes" id="UP000051298"/>
    </source>
</evidence>
<feature type="transmembrane region" description="Helical" evidence="1">
    <location>
        <begin position="91"/>
        <end position="111"/>
    </location>
</feature>
<feature type="transmembrane region" description="Helical" evidence="1">
    <location>
        <begin position="147"/>
        <end position="165"/>
    </location>
</feature>
<name>A0A0P1EWA2_9RHOB</name>
<dbReference type="eggNOG" id="ENOG5030BPJ">
    <property type="taxonomic scope" value="Bacteria"/>
</dbReference>
<feature type="transmembrane region" description="Helical" evidence="1">
    <location>
        <begin position="64"/>
        <end position="84"/>
    </location>
</feature>
<keyword evidence="1" id="KW-0812">Transmembrane</keyword>
<dbReference type="Proteomes" id="UP000051298">
    <property type="component" value="Unassembled WGS sequence"/>
</dbReference>
<accession>A0A0P1EWA2</accession>